<dbReference type="Pfam" id="PF22566">
    <property type="entry name" value="UBA_8"/>
    <property type="match status" value="1"/>
</dbReference>
<dbReference type="PANTHER" id="PTHR31993">
    <property type="entry name" value="UBA-LIKE DOMAIN-CONTAINING PROTEIN 2"/>
    <property type="match status" value="1"/>
</dbReference>
<dbReference type="InterPro" id="IPR039310">
    <property type="entry name" value="UBALD1/2"/>
</dbReference>
<name>A0A8D1X2X2_PIG</name>
<feature type="compositionally biased region" description="Pro residues" evidence="1">
    <location>
        <begin position="334"/>
        <end position="343"/>
    </location>
</feature>
<sequence length="343" mass="36448">MSVNMDELKHQVMINQFVLTAGCAADQAKQLLQAAHWQFEVRGRAGARVSVPRGGACCGVCAGRCGHVRLCRGRARALGPVFRRSRAPASGPQRAHAACGSGPAARPCLRGPRKRSPLRVGGRGSLAPNPRPPIPRRPGYGDPPAPRFVLVMAKARRRRGPDGQLGGRQEEGRPSTGLSRALAAPTLDMGAPSPRAQLPAVCGSDGLCVGWAARCRVSTYMCICIYARATLRVGTCKHAVHPGHGCGGGGGCVPCTHWSPFCKRCLRMCTRVYRWCVGAHTTATGRHLCALLQRLVQVPFSVLASDSTMASCTRFSSFQPAGQEVGLPQLGPHLPRPLGPTEH</sequence>
<gene>
    <name evidence="3" type="primary">UBALD1</name>
</gene>
<evidence type="ECO:0000313" key="4">
    <source>
        <dbReference type="Proteomes" id="UP000694723"/>
    </source>
</evidence>
<accession>A0A8D1X2X2</accession>
<dbReference type="Proteomes" id="UP000694723">
    <property type="component" value="Unplaced"/>
</dbReference>
<feature type="region of interest" description="Disordered" evidence="1">
    <location>
        <begin position="323"/>
        <end position="343"/>
    </location>
</feature>
<protein>
    <submittedName>
        <fullName evidence="3">UBA like domain containing 1</fullName>
    </submittedName>
</protein>
<dbReference type="InterPro" id="IPR054109">
    <property type="entry name" value="UBA_8"/>
</dbReference>
<proteinExistence type="predicted"/>
<evidence type="ECO:0000256" key="1">
    <source>
        <dbReference type="SAM" id="MobiDB-lite"/>
    </source>
</evidence>
<dbReference type="AlphaFoldDB" id="A0A8D1X2X2"/>
<dbReference type="Ensembl" id="ENSSSCT00060107917.1">
    <property type="protein sequence ID" value="ENSSSCP00060047960.1"/>
    <property type="gene ID" value="ENSSSCG00060078195.1"/>
</dbReference>
<reference evidence="3" key="1">
    <citation type="submission" date="2025-05" db="UniProtKB">
        <authorList>
            <consortium name="Ensembl"/>
        </authorList>
    </citation>
    <scope>IDENTIFICATION</scope>
</reference>
<dbReference type="Gene3D" id="1.10.8.10">
    <property type="entry name" value="DNA helicase RuvA subunit, C-terminal domain"/>
    <property type="match status" value="1"/>
</dbReference>
<feature type="region of interest" description="Disordered" evidence="1">
    <location>
        <begin position="84"/>
        <end position="178"/>
    </location>
</feature>
<feature type="domain" description="UBA-like" evidence="2">
    <location>
        <begin position="8"/>
        <end position="41"/>
    </location>
</feature>
<dbReference type="PANTHER" id="PTHR31993:SF5">
    <property type="entry name" value="UBA-LIKE DOMAIN-CONTAINING PROTEIN 1"/>
    <property type="match status" value="1"/>
</dbReference>
<dbReference type="Proteomes" id="UP000694571">
    <property type="component" value="Unplaced"/>
</dbReference>
<dbReference type="CDD" id="cd14343">
    <property type="entry name" value="UBA_F100B_like"/>
    <property type="match status" value="1"/>
</dbReference>
<dbReference type="Ensembl" id="ENSSSCT00050045476.1">
    <property type="protein sequence ID" value="ENSSSCP00050018684.1"/>
    <property type="gene ID" value="ENSSSCG00050033923.1"/>
</dbReference>
<evidence type="ECO:0000313" key="3">
    <source>
        <dbReference type="Ensembl" id="ENSSSCP00060047960.1"/>
    </source>
</evidence>
<organism evidence="3 4">
    <name type="scientific">Sus scrofa</name>
    <name type="common">Pig</name>
    <dbReference type="NCBI Taxonomy" id="9823"/>
    <lineage>
        <taxon>Eukaryota</taxon>
        <taxon>Metazoa</taxon>
        <taxon>Chordata</taxon>
        <taxon>Craniata</taxon>
        <taxon>Vertebrata</taxon>
        <taxon>Euteleostomi</taxon>
        <taxon>Mammalia</taxon>
        <taxon>Eutheria</taxon>
        <taxon>Laurasiatheria</taxon>
        <taxon>Artiodactyla</taxon>
        <taxon>Suina</taxon>
        <taxon>Suidae</taxon>
        <taxon>Sus</taxon>
    </lineage>
</organism>
<evidence type="ECO:0000259" key="2">
    <source>
        <dbReference type="Pfam" id="PF22566"/>
    </source>
</evidence>
<feature type="compositionally biased region" description="Pro residues" evidence="1">
    <location>
        <begin position="129"/>
        <end position="146"/>
    </location>
</feature>